<name>A0A9N9N6B7_9GLOM</name>
<sequence>QGQERYAMLGPSFIVTSNSDPEWPATTSRRRTQESQTPYETYNICMGYGMTDPSSILQNNNNMMTMASAPSEHGDPLFRNTKNKIVSLSNKNRKLNSARDIWASEKK</sequence>
<keyword evidence="3" id="KW-1185">Reference proteome</keyword>
<feature type="non-terminal residue" evidence="2">
    <location>
        <position position="107"/>
    </location>
</feature>
<comment type="caution">
    <text evidence="2">The sequence shown here is derived from an EMBL/GenBank/DDBJ whole genome shotgun (WGS) entry which is preliminary data.</text>
</comment>
<gene>
    <name evidence="2" type="ORF">AMORRO_LOCUS12450</name>
</gene>
<dbReference type="EMBL" id="CAJVPV010018327">
    <property type="protein sequence ID" value="CAG8706613.1"/>
    <property type="molecule type" value="Genomic_DNA"/>
</dbReference>
<proteinExistence type="predicted"/>
<evidence type="ECO:0000313" key="2">
    <source>
        <dbReference type="EMBL" id="CAG8706613.1"/>
    </source>
</evidence>
<reference evidence="2" key="1">
    <citation type="submission" date="2021-06" db="EMBL/GenBank/DDBJ databases">
        <authorList>
            <person name="Kallberg Y."/>
            <person name="Tangrot J."/>
            <person name="Rosling A."/>
        </authorList>
    </citation>
    <scope>NUCLEOTIDE SEQUENCE</scope>
    <source>
        <strain evidence="2">CL551</strain>
    </source>
</reference>
<organism evidence="2 3">
    <name type="scientific">Acaulospora morrowiae</name>
    <dbReference type="NCBI Taxonomy" id="94023"/>
    <lineage>
        <taxon>Eukaryota</taxon>
        <taxon>Fungi</taxon>
        <taxon>Fungi incertae sedis</taxon>
        <taxon>Mucoromycota</taxon>
        <taxon>Glomeromycotina</taxon>
        <taxon>Glomeromycetes</taxon>
        <taxon>Diversisporales</taxon>
        <taxon>Acaulosporaceae</taxon>
        <taxon>Acaulospora</taxon>
    </lineage>
</organism>
<evidence type="ECO:0000313" key="3">
    <source>
        <dbReference type="Proteomes" id="UP000789342"/>
    </source>
</evidence>
<dbReference type="AlphaFoldDB" id="A0A9N9N6B7"/>
<feature type="non-terminal residue" evidence="2">
    <location>
        <position position="1"/>
    </location>
</feature>
<feature type="region of interest" description="Disordered" evidence="1">
    <location>
        <begin position="15"/>
        <end position="37"/>
    </location>
</feature>
<accession>A0A9N9N6B7</accession>
<protein>
    <submittedName>
        <fullName evidence="2">4760_t:CDS:1</fullName>
    </submittedName>
</protein>
<dbReference type="Proteomes" id="UP000789342">
    <property type="component" value="Unassembled WGS sequence"/>
</dbReference>
<evidence type="ECO:0000256" key="1">
    <source>
        <dbReference type="SAM" id="MobiDB-lite"/>
    </source>
</evidence>